<dbReference type="GO" id="GO:0006508">
    <property type="term" value="P:proteolysis"/>
    <property type="evidence" value="ECO:0007669"/>
    <property type="project" value="InterPro"/>
</dbReference>
<feature type="domain" description="Peptidase S8/S53" evidence="4">
    <location>
        <begin position="74"/>
        <end position="201"/>
    </location>
</feature>
<gene>
    <name evidence="5" type="ORF">F3Y22_tig00002880pilonHSYRG00070</name>
</gene>
<dbReference type="Gene3D" id="3.40.50.200">
    <property type="entry name" value="Peptidase S8/S53 domain"/>
    <property type="match status" value="1"/>
</dbReference>
<dbReference type="Gene3D" id="3.50.30.30">
    <property type="match status" value="1"/>
</dbReference>
<dbReference type="PANTHER" id="PTHR10795">
    <property type="entry name" value="PROPROTEIN CONVERTASE SUBTILISIN/KEXIN"/>
    <property type="match status" value="1"/>
</dbReference>
<dbReference type="PROSITE" id="PS51892">
    <property type="entry name" value="SUBTILASE"/>
    <property type="match status" value="1"/>
</dbReference>
<evidence type="ECO:0000313" key="5">
    <source>
        <dbReference type="EMBL" id="KAE8730777.1"/>
    </source>
</evidence>
<evidence type="ECO:0000313" key="6">
    <source>
        <dbReference type="Proteomes" id="UP000436088"/>
    </source>
</evidence>
<organism evidence="5 6">
    <name type="scientific">Hibiscus syriacus</name>
    <name type="common">Rose of Sharon</name>
    <dbReference type="NCBI Taxonomy" id="106335"/>
    <lineage>
        <taxon>Eukaryota</taxon>
        <taxon>Viridiplantae</taxon>
        <taxon>Streptophyta</taxon>
        <taxon>Embryophyta</taxon>
        <taxon>Tracheophyta</taxon>
        <taxon>Spermatophyta</taxon>
        <taxon>Magnoliopsida</taxon>
        <taxon>eudicotyledons</taxon>
        <taxon>Gunneridae</taxon>
        <taxon>Pentapetalae</taxon>
        <taxon>rosids</taxon>
        <taxon>malvids</taxon>
        <taxon>Malvales</taxon>
        <taxon>Malvaceae</taxon>
        <taxon>Malvoideae</taxon>
        <taxon>Hibiscus</taxon>
    </lineage>
</organism>
<sequence>MGPLCRKPTPQKNTPPVDPPLHAALLLPSTVVHLHTTRSPSFLGLQSTNPYVTNTLGSDSIIWFVNTGILAQTSEFQSARDSDGHGTHVASIVAGSPVPGSGFFGFSVGLARGISPTARIAVYKVCWSSGCLLSDICKAFETAISDGVHIISLSLGSSRLPFYLDLLSIVSFRAFSNGIFVSASAGNDGPTLASVANEPPWITTVGARTINCDFLEKIHLDNNISVLGTSITLMLNDDFVRKHFPLHFVGQFNSSSKFKFSRQNCVLHDTRTCEQIVTWGCV</sequence>
<evidence type="ECO:0000256" key="3">
    <source>
        <dbReference type="PROSITE-ProRule" id="PRU01240"/>
    </source>
</evidence>
<accession>A0A6A3CQ67</accession>
<comment type="caution">
    <text evidence="3">Lacks conserved residue(s) required for the propagation of feature annotation.</text>
</comment>
<dbReference type="SUPFAM" id="SSF52743">
    <property type="entry name" value="Subtilisin-like"/>
    <property type="match status" value="1"/>
</dbReference>
<dbReference type="InterPro" id="IPR045051">
    <property type="entry name" value="SBT"/>
</dbReference>
<comment type="similarity">
    <text evidence="1 3">Belongs to the peptidase S8 family.</text>
</comment>
<name>A0A6A3CQ67_HIBSY</name>
<evidence type="ECO:0000259" key="4">
    <source>
        <dbReference type="Pfam" id="PF00082"/>
    </source>
</evidence>
<dbReference type="InterPro" id="IPR036852">
    <property type="entry name" value="Peptidase_S8/S53_dom_sf"/>
</dbReference>
<dbReference type="Proteomes" id="UP000436088">
    <property type="component" value="Unassembled WGS sequence"/>
</dbReference>
<dbReference type="AlphaFoldDB" id="A0A6A3CQ67"/>
<dbReference type="Pfam" id="PF00082">
    <property type="entry name" value="Peptidase_S8"/>
    <property type="match status" value="1"/>
</dbReference>
<protein>
    <submittedName>
        <fullName evidence="5">Integral membrane family protein</fullName>
    </submittedName>
</protein>
<reference evidence="5" key="1">
    <citation type="submission" date="2019-09" db="EMBL/GenBank/DDBJ databases">
        <title>Draft genome information of white flower Hibiscus syriacus.</title>
        <authorList>
            <person name="Kim Y.-M."/>
        </authorList>
    </citation>
    <scope>NUCLEOTIDE SEQUENCE [LARGE SCALE GENOMIC DNA]</scope>
    <source>
        <strain evidence="5">YM2019G1</strain>
    </source>
</reference>
<dbReference type="InterPro" id="IPR000209">
    <property type="entry name" value="Peptidase_S8/S53_dom"/>
</dbReference>
<keyword evidence="6" id="KW-1185">Reference proteome</keyword>
<dbReference type="GO" id="GO:0004252">
    <property type="term" value="F:serine-type endopeptidase activity"/>
    <property type="evidence" value="ECO:0007669"/>
    <property type="project" value="InterPro"/>
</dbReference>
<dbReference type="PROSITE" id="PS00137">
    <property type="entry name" value="SUBTILASE_HIS"/>
    <property type="match status" value="1"/>
</dbReference>
<comment type="caution">
    <text evidence="5">The sequence shown here is derived from an EMBL/GenBank/DDBJ whole genome shotgun (WGS) entry which is preliminary data.</text>
</comment>
<evidence type="ECO:0000256" key="1">
    <source>
        <dbReference type="ARBA" id="ARBA00011073"/>
    </source>
</evidence>
<proteinExistence type="inferred from homology"/>
<dbReference type="EMBL" id="VEPZ02000201">
    <property type="protein sequence ID" value="KAE8730777.1"/>
    <property type="molecule type" value="Genomic_DNA"/>
</dbReference>
<dbReference type="InterPro" id="IPR022398">
    <property type="entry name" value="Peptidase_S8_His-AS"/>
</dbReference>
<evidence type="ECO:0000256" key="2">
    <source>
        <dbReference type="ARBA" id="ARBA00022729"/>
    </source>
</evidence>
<keyword evidence="2" id="KW-0732">Signal</keyword>